<protein>
    <submittedName>
        <fullName evidence="4">Sporulation related domain-containing protein</fullName>
    </submittedName>
</protein>
<reference evidence="5" key="1">
    <citation type="submission" date="2016-10" db="EMBL/GenBank/DDBJ databases">
        <authorList>
            <person name="Varghese N."/>
            <person name="Submissions S."/>
        </authorList>
    </citation>
    <scope>NUCLEOTIDE SEQUENCE [LARGE SCALE GENOMIC DNA]</scope>
    <source>
        <strain evidence="5">DSM 18887</strain>
    </source>
</reference>
<evidence type="ECO:0000256" key="2">
    <source>
        <dbReference type="SAM" id="Phobius"/>
    </source>
</evidence>
<dbReference type="RefSeq" id="WP_091354897.1">
    <property type="nucleotide sequence ID" value="NZ_AP025284.1"/>
</dbReference>
<evidence type="ECO:0000313" key="5">
    <source>
        <dbReference type="Proteomes" id="UP000198749"/>
    </source>
</evidence>
<dbReference type="Pfam" id="PF05036">
    <property type="entry name" value="SPOR"/>
    <property type="match status" value="1"/>
</dbReference>
<dbReference type="SUPFAM" id="SSF110997">
    <property type="entry name" value="Sporulation related repeat"/>
    <property type="match status" value="1"/>
</dbReference>
<feature type="transmembrane region" description="Helical" evidence="2">
    <location>
        <begin position="37"/>
        <end position="57"/>
    </location>
</feature>
<feature type="domain" description="SPOR" evidence="3">
    <location>
        <begin position="152"/>
        <end position="233"/>
    </location>
</feature>
<gene>
    <name evidence="4" type="ORF">SAMN03080615_01045</name>
</gene>
<dbReference type="InterPro" id="IPR007730">
    <property type="entry name" value="SPOR-like_dom"/>
</dbReference>
<evidence type="ECO:0000256" key="1">
    <source>
        <dbReference type="SAM" id="MobiDB-lite"/>
    </source>
</evidence>
<accession>A0A1H9ESB8</accession>
<proteinExistence type="predicted"/>
<dbReference type="EMBL" id="FOGB01000002">
    <property type="protein sequence ID" value="SEQ28502.1"/>
    <property type="molecule type" value="Genomic_DNA"/>
</dbReference>
<dbReference type="GO" id="GO:0042834">
    <property type="term" value="F:peptidoglycan binding"/>
    <property type="evidence" value="ECO:0007669"/>
    <property type="project" value="InterPro"/>
</dbReference>
<evidence type="ECO:0000313" key="4">
    <source>
        <dbReference type="EMBL" id="SEQ28502.1"/>
    </source>
</evidence>
<keyword evidence="2" id="KW-1133">Transmembrane helix</keyword>
<dbReference type="Proteomes" id="UP000198749">
    <property type="component" value="Unassembled WGS sequence"/>
</dbReference>
<dbReference type="PROSITE" id="PS51724">
    <property type="entry name" value="SPOR"/>
    <property type="match status" value="1"/>
</dbReference>
<feature type="compositionally biased region" description="Low complexity" evidence="1">
    <location>
        <begin position="88"/>
        <end position="97"/>
    </location>
</feature>
<dbReference type="InterPro" id="IPR036680">
    <property type="entry name" value="SPOR-like_sf"/>
</dbReference>
<feature type="compositionally biased region" description="Basic residues" evidence="1">
    <location>
        <begin position="1"/>
        <end position="11"/>
    </location>
</feature>
<feature type="region of interest" description="Disordered" evidence="1">
    <location>
        <begin position="62"/>
        <end position="117"/>
    </location>
</feature>
<keyword evidence="2" id="KW-0812">Transmembrane</keyword>
<sequence>MARKDYAKKRNSGTAASRATRSHAKTKSAPVKKPFPLVRSVISLVVLAGFGFALWQLTTVKPDNSATGNTSQPATTKPVAKAADKVSKPVAKAAPKAKPADPKTTQPESKAAAKPAIPVEEQSERFDFYQILPESEVDTANVEPYKSTPKDAKSAHTYVIQAGSFKNQSDAEQLRARLILEGLPNVKTHRVTNSNGSIWYQVLSGPFENRSLLNKAEDRLVRMSIQPLVRQID</sequence>
<keyword evidence="5" id="KW-1185">Reference proteome</keyword>
<feature type="compositionally biased region" description="Polar residues" evidence="1">
    <location>
        <begin position="62"/>
        <end position="75"/>
    </location>
</feature>
<keyword evidence="2" id="KW-0472">Membrane</keyword>
<dbReference type="AlphaFoldDB" id="A0A1H9ESB8"/>
<evidence type="ECO:0000259" key="3">
    <source>
        <dbReference type="PROSITE" id="PS51724"/>
    </source>
</evidence>
<dbReference type="OrthoDB" id="8558195at2"/>
<name>A0A1H9ESB8_9GAMM</name>
<dbReference type="STRING" id="355243.SAMN03080615_01045"/>
<dbReference type="Gene3D" id="3.30.70.1070">
    <property type="entry name" value="Sporulation related repeat"/>
    <property type="match status" value="1"/>
</dbReference>
<feature type="region of interest" description="Disordered" evidence="1">
    <location>
        <begin position="1"/>
        <end position="31"/>
    </location>
</feature>
<organism evidence="4 5">
    <name type="scientific">Amphritea atlantica</name>
    <dbReference type="NCBI Taxonomy" id="355243"/>
    <lineage>
        <taxon>Bacteria</taxon>
        <taxon>Pseudomonadati</taxon>
        <taxon>Pseudomonadota</taxon>
        <taxon>Gammaproteobacteria</taxon>
        <taxon>Oceanospirillales</taxon>
        <taxon>Oceanospirillaceae</taxon>
        <taxon>Amphritea</taxon>
    </lineage>
</organism>